<organism evidence="1 2">
    <name type="scientific">Amniculicola lignicola CBS 123094</name>
    <dbReference type="NCBI Taxonomy" id="1392246"/>
    <lineage>
        <taxon>Eukaryota</taxon>
        <taxon>Fungi</taxon>
        <taxon>Dikarya</taxon>
        <taxon>Ascomycota</taxon>
        <taxon>Pezizomycotina</taxon>
        <taxon>Dothideomycetes</taxon>
        <taxon>Pleosporomycetidae</taxon>
        <taxon>Pleosporales</taxon>
        <taxon>Amniculicolaceae</taxon>
        <taxon>Amniculicola</taxon>
    </lineage>
</organism>
<dbReference type="EMBL" id="ML977662">
    <property type="protein sequence ID" value="KAF1994395.1"/>
    <property type="molecule type" value="Genomic_DNA"/>
</dbReference>
<reference evidence="1" key="1">
    <citation type="journal article" date="2020" name="Stud. Mycol.">
        <title>101 Dothideomycetes genomes: a test case for predicting lifestyles and emergence of pathogens.</title>
        <authorList>
            <person name="Haridas S."/>
            <person name="Albert R."/>
            <person name="Binder M."/>
            <person name="Bloem J."/>
            <person name="Labutti K."/>
            <person name="Salamov A."/>
            <person name="Andreopoulos B."/>
            <person name="Baker S."/>
            <person name="Barry K."/>
            <person name="Bills G."/>
            <person name="Bluhm B."/>
            <person name="Cannon C."/>
            <person name="Castanera R."/>
            <person name="Culley D."/>
            <person name="Daum C."/>
            <person name="Ezra D."/>
            <person name="Gonzalez J."/>
            <person name="Henrissat B."/>
            <person name="Kuo A."/>
            <person name="Liang C."/>
            <person name="Lipzen A."/>
            <person name="Lutzoni F."/>
            <person name="Magnuson J."/>
            <person name="Mondo S."/>
            <person name="Nolan M."/>
            <person name="Ohm R."/>
            <person name="Pangilinan J."/>
            <person name="Park H.-J."/>
            <person name="Ramirez L."/>
            <person name="Alfaro M."/>
            <person name="Sun H."/>
            <person name="Tritt A."/>
            <person name="Yoshinaga Y."/>
            <person name="Zwiers L.-H."/>
            <person name="Turgeon B."/>
            <person name="Goodwin S."/>
            <person name="Spatafora J."/>
            <person name="Crous P."/>
            <person name="Grigoriev I."/>
        </authorList>
    </citation>
    <scope>NUCLEOTIDE SEQUENCE</scope>
    <source>
        <strain evidence="1">CBS 123094</strain>
    </source>
</reference>
<protein>
    <submittedName>
        <fullName evidence="1">Uncharacterized protein</fullName>
    </submittedName>
</protein>
<dbReference type="OrthoDB" id="329835at2759"/>
<proteinExistence type="predicted"/>
<accession>A0A6A5W5J8</accession>
<dbReference type="AlphaFoldDB" id="A0A6A5W5J8"/>
<evidence type="ECO:0000313" key="2">
    <source>
        <dbReference type="Proteomes" id="UP000799779"/>
    </source>
</evidence>
<sequence length="198" mass="22964">MDLLQPSQMGALVGADYPRNKEQARYYRDHVRAVEWFIHSTLKSLTKDEIESTTGHMRKYVSWMQWQAIRSPVKLHLWSQTKRKEVDMRGKTSRESFFDWLGSLNVRGELVIKTGRQLLSIIYGHVGPLELLFKSGLIENFYEEAYEVSSSRQRLFNYVDALSHKNPVLKILEVGAGTSAWAGFILATTWPLRQLLFK</sequence>
<gene>
    <name evidence="1" type="ORF">P154DRAFT_585878</name>
</gene>
<keyword evidence="2" id="KW-1185">Reference proteome</keyword>
<dbReference type="Proteomes" id="UP000799779">
    <property type="component" value="Unassembled WGS sequence"/>
</dbReference>
<name>A0A6A5W5J8_9PLEO</name>
<evidence type="ECO:0000313" key="1">
    <source>
        <dbReference type="EMBL" id="KAF1994395.1"/>
    </source>
</evidence>